<evidence type="ECO:0000313" key="2">
    <source>
        <dbReference type="Proteomes" id="UP000267159"/>
    </source>
</evidence>
<dbReference type="Proteomes" id="UP000267159">
    <property type="component" value="Unassembled WGS sequence"/>
</dbReference>
<name>A0A3L8A9T4_9BACE</name>
<evidence type="ECO:0000313" key="1">
    <source>
        <dbReference type="EMBL" id="RLT80946.1"/>
    </source>
</evidence>
<accession>A0A3L8A9T4</accession>
<dbReference type="AlphaFoldDB" id="A0A3L8A9T4"/>
<protein>
    <submittedName>
        <fullName evidence="1">Uncharacterized protein</fullName>
    </submittedName>
</protein>
<gene>
    <name evidence="1" type="ORF">D7Y07_06070</name>
</gene>
<proteinExistence type="predicted"/>
<comment type="caution">
    <text evidence="1">The sequence shown here is derived from an EMBL/GenBank/DDBJ whole genome shotgun (WGS) entry which is preliminary data.</text>
</comment>
<sequence>MLVMKKDYVVCPLSGHSLCKGSRLRRLSNVEEMLASTYGHFFRQVEQPYSCVEQEILTRIIKSLSSLLQGDLPRPCFFCKFAKCDLVFWGRVEFFRLELPAENPFSVSSRLYCLRELENKLNCYFVNEGRNKPYSWREMQVIRRIKKKFVHELRNTSKYHLFKGTHVRRVSEEEQLELKNQKTDEIRLNYVSICHYNPLSKKFKKKKEEYLKEIEEKFGKS</sequence>
<reference evidence="1 2" key="1">
    <citation type="submission" date="2018-09" db="EMBL/GenBank/DDBJ databases">
        <title>Murine metabolic-syndrome-specific gut microbial biobank.</title>
        <authorList>
            <person name="Liu C."/>
        </authorList>
    </citation>
    <scope>NUCLEOTIDE SEQUENCE [LARGE SCALE GENOMIC DNA]</scope>
    <source>
        <strain evidence="1 2">0.1X-D8-26</strain>
    </source>
</reference>
<dbReference type="EMBL" id="RAZM01000012">
    <property type="protein sequence ID" value="RLT80946.1"/>
    <property type="molecule type" value="Genomic_DNA"/>
</dbReference>
<organism evidence="1 2">
    <name type="scientific">Bacteroides acidifaciens</name>
    <dbReference type="NCBI Taxonomy" id="85831"/>
    <lineage>
        <taxon>Bacteria</taxon>
        <taxon>Pseudomonadati</taxon>
        <taxon>Bacteroidota</taxon>
        <taxon>Bacteroidia</taxon>
        <taxon>Bacteroidales</taxon>
        <taxon>Bacteroidaceae</taxon>
        <taxon>Bacteroides</taxon>
    </lineage>
</organism>